<organism evidence="10 11">
    <name type="scientific">Polaribacter haliotis</name>
    <dbReference type="NCBI Taxonomy" id="1888915"/>
    <lineage>
        <taxon>Bacteria</taxon>
        <taxon>Pseudomonadati</taxon>
        <taxon>Bacteroidota</taxon>
        <taxon>Flavobacteriia</taxon>
        <taxon>Flavobacteriales</taxon>
        <taxon>Flavobacteriaceae</taxon>
    </lineage>
</organism>
<evidence type="ECO:0000256" key="3">
    <source>
        <dbReference type="ARBA" id="ARBA00022603"/>
    </source>
</evidence>
<dbReference type="SUPFAM" id="SSF53335">
    <property type="entry name" value="S-adenosyl-L-methionine-dependent methyltransferases"/>
    <property type="match status" value="1"/>
</dbReference>
<evidence type="ECO:0000256" key="2">
    <source>
        <dbReference type="ARBA" id="ARBA00011900"/>
    </source>
</evidence>
<evidence type="ECO:0000313" key="10">
    <source>
        <dbReference type="EMBL" id="QOD62515.1"/>
    </source>
</evidence>
<feature type="domain" description="DNA methylase adenine-specific" evidence="8">
    <location>
        <begin position="145"/>
        <end position="489"/>
    </location>
</feature>
<dbReference type="GO" id="GO:0009307">
    <property type="term" value="P:DNA restriction-modification system"/>
    <property type="evidence" value="ECO:0007669"/>
    <property type="project" value="UniProtKB-KW"/>
</dbReference>
<dbReference type="AlphaFoldDB" id="A0A7L8AKH6"/>
<dbReference type="InterPro" id="IPR022749">
    <property type="entry name" value="D12N6_MeTrfase_N"/>
</dbReference>
<dbReference type="EMBL" id="CP061813">
    <property type="protein sequence ID" value="QOD62515.1"/>
    <property type="molecule type" value="Genomic_DNA"/>
</dbReference>
<dbReference type="InterPro" id="IPR051537">
    <property type="entry name" value="DNA_Adenine_Mtase"/>
</dbReference>
<dbReference type="Gene3D" id="1.20.1260.30">
    <property type="match status" value="1"/>
</dbReference>
<accession>A0A7L8AKH6</accession>
<keyword evidence="6" id="KW-0680">Restriction system</keyword>
<dbReference type="InterPro" id="IPR029063">
    <property type="entry name" value="SAM-dependent_MTases_sf"/>
</dbReference>
<dbReference type="REBASE" id="447764">
    <property type="entry name" value="M.Pha52418ORF15240P"/>
</dbReference>
<dbReference type="OrthoDB" id="9814572at2"/>
<dbReference type="PRINTS" id="PR00507">
    <property type="entry name" value="N12N6MTFRASE"/>
</dbReference>
<keyword evidence="5" id="KW-0949">S-adenosyl-L-methionine</keyword>
<dbReference type="PANTHER" id="PTHR42933:SF3">
    <property type="entry name" value="TYPE I RESTRICTION ENZYME MJAVIII METHYLASE SUBUNIT"/>
    <property type="match status" value="1"/>
</dbReference>
<dbReference type="Proteomes" id="UP000516764">
    <property type="component" value="Chromosome"/>
</dbReference>
<dbReference type="Pfam" id="PF12161">
    <property type="entry name" value="HsdM_N"/>
    <property type="match status" value="1"/>
</dbReference>
<keyword evidence="11" id="KW-1185">Reference proteome</keyword>
<protein>
    <recommendedName>
        <fullName evidence="2">site-specific DNA-methyltransferase (adenine-specific)</fullName>
        <ecNumber evidence="2">2.1.1.72</ecNumber>
    </recommendedName>
</protein>
<dbReference type="PANTHER" id="PTHR42933">
    <property type="entry name" value="SLR6095 PROTEIN"/>
    <property type="match status" value="1"/>
</dbReference>
<reference evidence="10 11" key="1">
    <citation type="journal article" date="2016" name="Int. J. Syst. Evol. Microbiol.">
        <title>Polaribacter haliotis sp. nov., isolated from the gut of abalone Haliotis discus hannai.</title>
        <authorList>
            <person name="Kim Y.O."/>
            <person name="Park I.S."/>
            <person name="Park S."/>
            <person name="Nam B.H."/>
            <person name="Park J.M."/>
            <person name="Kim D.G."/>
            <person name="Yoon J.H."/>
        </authorList>
    </citation>
    <scope>NUCLEOTIDE SEQUENCE [LARGE SCALE GENOMIC DNA]</scope>
    <source>
        <strain evidence="10 11">KCTC 52418</strain>
    </source>
</reference>
<dbReference type="GO" id="GO:0009007">
    <property type="term" value="F:site-specific DNA-methyltransferase (adenine-specific) activity"/>
    <property type="evidence" value="ECO:0007669"/>
    <property type="project" value="UniProtKB-EC"/>
</dbReference>
<evidence type="ECO:0000256" key="4">
    <source>
        <dbReference type="ARBA" id="ARBA00022679"/>
    </source>
</evidence>
<evidence type="ECO:0000256" key="6">
    <source>
        <dbReference type="ARBA" id="ARBA00022747"/>
    </source>
</evidence>
<dbReference type="KEGG" id="phal:H9I45_15240"/>
<dbReference type="InterPro" id="IPR002052">
    <property type="entry name" value="DNA_methylase_N6_adenine_CS"/>
</dbReference>
<evidence type="ECO:0000259" key="9">
    <source>
        <dbReference type="Pfam" id="PF12161"/>
    </source>
</evidence>
<dbReference type="InterPro" id="IPR038333">
    <property type="entry name" value="T1MK-like_N_sf"/>
</dbReference>
<keyword evidence="3 10" id="KW-0489">Methyltransferase</keyword>
<comment type="catalytic activity">
    <reaction evidence="7">
        <text>a 2'-deoxyadenosine in DNA + S-adenosyl-L-methionine = an N(6)-methyl-2'-deoxyadenosine in DNA + S-adenosyl-L-homocysteine + H(+)</text>
        <dbReference type="Rhea" id="RHEA:15197"/>
        <dbReference type="Rhea" id="RHEA-COMP:12418"/>
        <dbReference type="Rhea" id="RHEA-COMP:12419"/>
        <dbReference type="ChEBI" id="CHEBI:15378"/>
        <dbReference type="ChEBI" id="CHEBI:57856"/>
        <dbReference type="ChEBI" id="CHEBI:59789"/>
        <dbReference type="ChEBI" id="CHEBI:90615"/>
        <dbReference type="ChEBI" id="CHEBI:90616"/>
        <dbReference type="EC" id="2.1.1.72"/>
    </reaction>
</comment>
<dbReference type="PROSITE" id="PS00092">
    <property type="entry name" value="N6_MTASE"/>
    <property type="match status" value="1"/>
</dbReference>
<evidence type="ECO:0000256" key="5">
    <source>
        <dbReference type="ARBA" id="ARBA00022691"/>
    </source>
</evidence>
<evidence type="ECO:0000259" key="8">
    <source>
        <dbReference type="Pfam" id="PF02384"/>
    </source>
</evidence>
<dbReference type="EC" id="2.1.1.72" evidence="2"/>
<name>A0A7L8AKH6_9FLAO</name>
<sequence>MITGELKSKIDKIWNDFWTGGISNPLTVIEQFTYLIFLKQLDARQTLAEKTENLLGISNTDKLYTEAQRPLRWSSFKEKDPEVMFDLFTKQQRDLDDLTVFDFMKNIGTQGGVFAKYMKGAIFMIQSPKLLDKVVQQIDVLELDKKDVKGDLYEYMLSKIAEAGTNGQFRTPRHIIRMMVEITKPKQDDVICDPSAGTAGFLVSAGQYIYDKHQDWFQEKEFRNHFNNKMFNGIEFDPTMLRIGAMNMQLHGMDNPTLIGKDALSESNGNINEAYSLILANPPFKGSLDYDEVESSLLKVTKTKKTELLFLALMLRMLKTGGRAAVIVPDGVLFGSSNAHKSIRKELVENQQLQGVISMPSGVFKPYAGVSTAILFFTKTNSGGTDNVWFYDMKADGLSLDDKRNLLVNEDTFEQCFTEPENVKEEVKGKCDIAQILLDANEILNNASLRGTKQSVSDKYQDRTQQSFLVPKQEIIDNDWDLSINRYKEIIYKEITYEKPATLIQQIKELDSQRNDALLNLEKMMQ</sequence>
<dbReference type="InterPro" id="IPR003356">
    <property type="entry name" value="DNA_methylase_A-5"/>
</dbReference>
<evidence type="ECO:0000256" key="7">
    <source>
        <dbReference type="ARBA" id="ARBA00047942"/>
    </source>
</evidence>
<evidence type="ECO:0000313" key="11">
    <source>
        <dbReference type="Proteomes" id="UP000516764"/>
    </source>
</evidence>
<proteinExistence type="inferred from homology"/>
<comment type="similarity">
    <text evidence="1">Belongs to the N(4)/N(6)-methyltransferase family.</text>
</comment>
<dbReference type="GO" id="GO:0008170">
    <property type="term" value="F:N-methyltransferase activity"/>
    <property type="evidence" value="ECO:0007669"/>
    <property type="project" value="InterPro"/>
</dbReference>
<dbReference type="Gene3D" id="3.40.50.150">
    <property type="entry name" value="Vaccinia Virus protein VP39"/>
    <property type="match status" value="1"/>
</dbReference>
<gene>
    <name evidence="10" type="ORF">H9I45_15240</name>
</gene>
<dbReference type="GO" id="GO:0003677">
    <property type="term" value="F:DNA binding"/>
    <property type="evidence" value="ECO:0007669"/>
    <property type="project" value="InterPro"/>
</dbReference>
<keyword evidence="4 10" id="KW-0808">Transferase</keyword>
<feature type="domain" description="N6 adenine-specific DNA methyltransferase N-terminal" evidence="9">
    <location>
        <begin position="6"/>
        <end position="138"/>
    </location>
</feature>
<dbReference type="Pfam" id="PF02384">
    <property type="entry name" value="N6_Mtase"/>
    <property type="match status" value="1"/>
</dbReference>
<dbReference type="GO" id="GO:0032259">
    <property type="term" value="P:methylation"/>
    <property type="evidence" value="ECO:0007669"/>
    <property type="project" value="UniProtKB-KW"/>
</dbReference>
<evidence type="ECO:0000256" key="1">
    <source>
        <dbReference type="ARBA" id="ARBA00006594"/>
    </source>
</evidence>